<evidence type="ECO:0000259" key="7">
    <source>
        <dbReference type="PROSITE" id="PS50893"/>
    </source>
</evidence>
<sequence>MKLEIDKLCAGYGKATVVENLNLKLEGNEILMLVGPTGCGKSTILRTLAGILPVTSGEIRMNDLRITKGNPVPPEKRHIGMVFQDFALFPHLNVEKNIGFRLRDKSEVKHWIEVLGLESHRRAMPQTLSGGQKQRVALARALAHQPSLMLLDEPLSNLDAALKDSLRWTIRDALKEAGVPAVWVTHDQDEAMSIGDRVGILNQGKLEQLDTPENCFEHPSSRFVAEFLGDASFLSAQLQENRADTPLGSVPVIAVDCPPSGDIQLLVRPDDFTLTESAEPNAQLIWSRFEGGSRLCKVKLNEGGEEVKVRVSHEVQPAPGEAVRLDVIASHPLMAFRREGGHSCPPAS</sequence>
<accession>A0AAE2SCB8</accession>
<keyword evidence="4 8" id="KW-0067">ATP-binding</keyword>
<dbReference type="GO" id="GO:0015408">
    <property type="term" value="F:ABC-type ferric iron transporter activity"/>
    <property type="evidence" value="ECO:0007669"/>
    <property type="project" value="InterPro"/>
</dbReference>
<dbReference type="SUPFAM" id="SSF52540">
    <property type="entry name" value="P-loop containing nucleoside triphosphate hydrolases"/>
    <property type="match status" value="1"/>
</dbReference>
<dbReference type="PROSITE" id="PS50893">
    <property type="entry name" value="ABC_TRANSPORTER_2"/>
    <property type="match status" value="1"/>
</dbReference>
<name>A0AAE2SCB8_9BACT</name>
<dbReference type="FunFam" id="3.40.50.300:FF:000425">
    <property type="entry name" value="Probable ABC transporter, ATP-binding subunit"/>
    <property type="match status" value="1"/>
</dbReference>
<evidence type="ECO:0000256" key="2">
    <source>
        <dbReference type="ARBA" id="ARBA00022475"/>
    </source>
</evidence>
<dbReference type="SMART" id="SM00382">
    <property type="entry name" value="AAA"/>
    <property type="match status" value="1"/>
</dbReference>
<dbReference type="InterPro" id="IPR003593">
    <property type="entry name" value="AAA+_ATPase"/>
</dbReference>
<dbReference type="InterPro" id="IPR003439">
    <property type="entry name" value="ABC_transporter-like_ATP-bd"/>
</dbReference>
<dbReference type="CDD" id="cd03259">
    <property type="entry name" value="ABC_Carb_Solutes_like"/>
    <property type="match status" value="1"/>
</dbReference>
<keyword evidence="6" id="KW-0472">Membrane</keyword>
<dbReference type="Pfam" id="PF00005">
    <property type="entry name" value="ABC_tran"/>
    <property type="match status" value="1"/>
</dbReference>
<keyword evidence="1" id="KW-0813">Transport</keyword>
<evidence type="ECO:0000256" key="5">
    <source>
        <dbReference type="ARBA" id="ARBA00022967"/>
    </source>
</evidence>
<dbReference type="GO" id="GO:0055052">
    <property type="term" value="C:ATP-binding cassette (ABC) transporter complex, substrate-binding subunit-containing"/>
    <property type="evidence" value="ECO:0007669"/>
    <property type="project" value="TreeGrafter"/>
</dbReference>
<dbReference type="GO" id="GO:0016887">
    <property type="term" value="F:ATP hydrolysis activity"/>
    <property type="evidence" value="ECO:0007669"/>
    <property type="project" value="InterPro"/>
</dbReference>
<dbReference type="PANTHER" id="PTHR43875:SF15">
    <property type="entry name" value="TREHALOSE IMPORT ATP-BINDING PROTEIN SUGC"/>
    <property type="match status" value="1"/>
</dbReference>
<evidence type="ECO:0000313" key="9">
    <source>
        <dbReference type="Proteomes" id="UP000634206"/>
    </source>
</evidence>
<reference evidence="8" key="1">
    <citation type="submission" date="2021-01" db="EMBL/GenBank/DDBJ databases">
        <title>Modified the classification status of verrucomicrobia.</title>
        <authorList>
            <person name="Feng X."/>
        </authorList>
    </citation>
    <scope>NUCLEOTIDE SEQUENCE</scope>
    <source>
        <strain evidence="8">5K15</strain>
    </source>
</reference>
<dbReference type="GO" id="GO:0005524">
    <property type="term" value="F:ATP binding"/>
    <property type="evidence" value="ECO:0007669"/>
    <property type="project" value="UniProtKB-KW"/>
</dbReference>
<dbReference type="Gene3D" id="2.40.50.100">
    <property type="match status" value="1"/>
</dbReference>
<feature type="domain" description="ABC transporter" evidence="7">
    <location>
        <begin position="3"/>
        <end position="228"/>
    </location>
</feature>
<evidence type="ECO:0000256" key="1">
    <source>
        <dbReference type="ARBA" id="ARBA00022448"/>
    </source>
</evidence>
<dbReference type="InterPro" id="IPR047641">
    <property type="entry name" value="ABC_transpr_MalK/UgpC-like"/>
</dbReference>
<dbReference type="Gene3D" id="3.40.50.300">
    <property type="entry name" value="P-loop containing nucleotide triphosphate hydrolases"/>
    <property type="match status" value="1"/>
</dbReference>
<evidence type="ECO:0000256" key="4">
    <source>
        <dbReference type="ARBA" id="ARBA00022840"/>
    </source>
</evidence>
<evidence type="ECO:0000256" key="6">
    <source>
        <dbReference type="ARBA" id="ARBA00023136"/>
    </source>
</evidence>
<dbReference type="AlphaFoldDB" id="A0AAE2SCB8"/>
<proteinExistence type="predicted"/>
<comment type="caution">
    <text evidence="8">The sequence shown here is derived from an EMBL/GenBank/DDBJ whole genome shotgun (WGS) entry which is preliminary data.</text>
</comment>
<evidence type="ECO:0000313" key="8">
    <source>
        <dbReference type="EMBL" id="MBK1855586.1"/>
    </source>
</evidence>
<dbReference type="SUPFAM" id="SSF50331">
    <property type="entry name" value="MOP-like"/>
    <property type="match status" value="1"/>
</dbReference>
<keyword evidence="3" id="KW-0547">Nucleotide-binding</keyword>
<keyword evidence="2" id="KW-1003">Cell membrane</keyword>
<dbReference type="InterPro" id="IPR017871">
    <property type="entry name" value="ABC_transporter-like_CS"/>
</dbReference>
<dbReference type="RefSeq" id="WP_309490199.1">
    <property type="nucleotide sequence ID" value="NZ_JAENIG010000007.1"/>
</dbReference>
<organism evidence="8 9">
    <name type="scientific">Oceaniferula flava</name>
    <dbReference type="NCBI Taxonomy" id="2800421"/>
    <lineage>
        <taxon>Bacteria</taxon>
        <taxon>Pseudomonadati</taxon>
        <taxon>Verrucomicrobiota</taxon>
        <taxon>Verrucomicrobiia</taxon>
        <taxon>Verrucomicrobiales</taxon>
        <taxon>Verrucomicrobiaceae</taxon>
        <taxon>Oceaniferula</taxon>
    </lineage>
</organism>
<dbReference type="InterPro" id="IPR008995">
    <property type="entry name" value="Mo/tungstate-bd_C_term_dom"/>
</dbReference>
<keyword evidence="5" id="KW-1278">Translocase</keyword>
<dbReference type="InterPro" id="IPR015853">
    <property type="entry name" value="ABC_transpr_FbpC"/>
</dbReference>
<dbReference type="EMBL" id="JAENIG010000007">
    <property type="protein sequence ID" value="MBK1855586.1"/>
    <property type="molecule type" value="Genomic_DNA"/>
</dbReference>
<dbReference type="GO" id="GO:0015697">
    <property type="term" value="P:quaternary ammonium group transport"/>
    <property type="evidence" value="ECO:0007669"/>
    <property type="project" value="UniProtKB-ARBA"/>
</dbReference>
<evidence type="ECO:0000256" key="3">
    <source>
        <dbReference type="ARBA" id="ARBA00022741"/>
    </source>
</evidence>
<protein>
    <submittedName>
        <fullName evidence="8">ABC transporter ATP-binding protein</fullName>
    </submittedName>
</protein>
<keyword evidence="9" id="KW-1185">Reference proteome</keyword>
<dbReference type="PROSITE" id="PS00211">
    <property type="entry name" value="ABC_TRANSPORTER_1"/>
    <property type="match status" value="1"/>
</dbReference>
<dbReference type="Proteomes" id="UP000634206">
    <property type="component" value="Unassembled WGS sequence"/>
</dbReference>
<dbReference type="InterPro" id="IPR027417">
    <property type="entry name" value="P-loop_NTPase"/>
</dbReference>
<dbReference type="PANTHER" id="PTHR43875">
    <property type="entry name" value="MALTODEXTRIN IMPORT ATP-BINDING PROTEIN MSMX"/>
    <property type="match status" value="1"/>
</dbReference>
<gene>
    <name evidence="8" type="ORF">JIN83_11490</name>
</gene>